<sequence length="337" mass="36083">MPEVDFSHLFRLSDDTGLLEHARGAVPRREHGYCLDDVARGLVLLARELDPTGDQVRLAGTYLGFVAHAQVSDGSFRNRLSYDRRWTDDGGMGDWWGRAMWGLGSVVAGSGPAWQRTEGLDHFSLGCPRRSPWLRSMAYAALGAAQVLMSVPDHDGARELLVDFVSQVGRCRAGGPPWPEDRLSYANARIPDALLASGAALGDSDVVRRGTDLLDWLVEAQMVDGHLSPVPSGGSSVATVQRGFDQQPIEVTAVADAAARAFALTGQVHWRDTLAVAAGWFEGANDLGTPMHDPATGGGFDGLTVGGPNLNQGAESTIAWLLTRQLVAVGGHRRPRS</sequence>
<evidence type="ECO:0000313" key="2">
    <source>
        <dbReference type="Proteomes" id="UP000437736"/>
    </source>
</evidence>
<dbReference type="EMBL" id="WJHE01000473">
    <property type="protein sequence ID" value="MST33070.1"/>
    <property type="molecule type" value="Genomic_DNA"/>
</dbReference>
<comment type="caution">
    <text evidence="1">The sequence shown here is derived from an EMBL/GenBank/DDBJ whole genome shotgun (WGS) entry which is preliminary data.</text>
</comment>
<organism evidence="1 2">
    <name type="scientific">Acidiferrimicrobium australe</name>
    <dbReference type="NCBI Taxonomy" id="2664430"/>
    <lineage>
        <taxon>Bacteria</taxon>
        <taxon>Bacillati</taxon>
        <taxon>Actinomycetota</taxon>
        <taxon>Acidimicrobiia</taxon>
        <taxon>Acidimicrobiales</taxon>
        <taxon>Acidimicrobiaceae</taxon>
        <taxon>Acidiferrimicrobium</taxon>
    </lineage>
</organism>
<accession>A0ABW9QT98</accession>
<dbReference type="Proteomes" id="UP000437736">
    <property type="component" value="Unassembled WGS sequence"/>
</dbReference>
<proteinExistence type="predicted"/>
<keyword evidence="2" id="KW-1185">Reference proteome</keyword>
<evidence type="ECO:0000313" key="1">
    <source>
        <dbReference type="EMBL" id="MST33070.1"/>
    </source>
</evidence>
<name>A0ABW9QT98_9ACTN</name>
<reference evidence="1 2" key="1">
    <citation type="submission" date="2019-11" db="EMBL/GenBank/DDBJ databases">
        <title>Acidiferrimicrobium australis gen. nov., sp. nov., an acidophilic and obligately heterotrophic, member of the Actinobacteria that catalyses dissimilatory oxido- reduction of iron isolated from metal-rich acidic water in Chile.</title>
        <authorList>
            <person name="Gonzalez D."/>
            <person name="Huber K."/>
            <person name="Hedrich S."/>
            <person name="Rojas-Villalobos C."/>
            <person name="Quatrini R."/>
            <person name="Dinamarca M.A."/>
            <person name="Schwarz A."/>
            <person name="Canales C."/>
            <person name="Nancucheo I."/>
        </authorList>
    </citation>
    <scope>NUCLEOTIDE SEQUENCE [LARGE SCALE GENOMIC DNA]</scope>
    <source>
        <strain evidence="1 2">USS-CCA1</strain>
    </source>
</reference>
<gene>
    <name evidence="1" type="ORF">GHK86_10100</name>
</gene>
<protein>
    <submittedName>
        <fullName evidence="1">Glycosyltransferase</fullName>
    </submittedName>
</protein>